<dbReference type="RefSeq" id="WP_002693811.1">
    <property type="nucleotide sequence ID" value="NZ_AAWS01000003.1"/>
</dbReference>
<accession>A1ZDV4</accession>
<sequence length="346" mass="39347">MITQTQHLITYLKTSVHPQNSIISSYAKAIEQLGDQEDLQALLELFLQQADNYKYQALLSPIKRRGNKAMADALVEHCFDHFLLKEGITEKVLDCITWLKHPQAEEILWRHFHHEKANYSMHQAACIGLLHFDLSAHQGVILKAIEACVGKNIFDEFVPALVCKITDIAKRNELAERLYESGCTITSTDCNGGIVLGLALSPGRGEELFKKLFWDEYWEVQGGGTGTDTFAYTGLQYLQITIQDLCKQIQADIDNGQDDQQTIHQLRVLRSMLSCRIRRSYSLLKFSPVFTDSLLNVYASVFSWSTPHKNDSLAGLASKLTQGKFNFYKEKTELQLKVDKEILEIR</sequence>
<gene>
    <name evidence="1" type="ORF">M23134_04095</name>
</gene>
<proteinExistence type="predicted"/>
<reference evidence="1 2" key="1">
    <citation type="submission" date="2007-01" db="EMBL/GenBank/DDBJ databases">
        <authorList>
            <person name="Haygood M."/>
            <person name="Podell S."/>
            <person name="Anderson C."/>
            <person name="Hopkinson B."/>
            <person name="Roe K."/>
            <person name="Barbeau K."/>
            <person name="Gaasterland T."/>
            <person name="Ferriera S."/>
            <person name="Johnson J."/>
            <person name="Kravitz S."/>
            <person name="Beeson K."/>
            <person name="Sutton G."/>
            <person name="Rogers Y.-H."/>
            <person name="Friedman R."/>
            <person name="Frazier M."/>
            <person name="Venter J.C."/>
        </authorList>
    </citation>
    <scope>NUCLEOTIDE SEQUENCE [LARGE SCALE GENOMIC DNA]</scope>
    <source>
        <strain evidence="1 2">ATCC 23134</strain>
    </source>
</reference>
<comment type="caution">
    <text evidence="1">The sequence shown here is derived from an EMBL/GenBank/DDBJ whole genome shotgun (WGS) entry which is preliminary data.</text>
</comment>
<dbReference type="OrthoDB" id="4020068at2"/>
<organism evidence="1 2">
    <name type="scientific">Microscilla marina ATCC 23134</name>
    <dbReference type="NCBI Taxonomy" id="313606"/>
    <lineage>
        <taxon>Bacteria</taxon>
        <taxon>Pseudomonadati</taxon>
        <taxon>Bacteroidota</taxon>
        <taxon>Cytophagia</taxon>
        <taxon>Cytophagales</taxon>
        <taxon>Microscillaceae</taxon>
        <taxon>Microscilla</taxon>
    </lineage>
</organism>
<protein>
    <submittedName>
        <fullName evidence="1">Uncharacterized protein</fullName>
    </submittedName>
</protein>
<name>A1ZDV4_MICM2</name>
<dbReference type="Proteomes" id="UP000004095">
    <property type="component" value="Unassembled WGS sequence"/>
</dbReference>
<dbReference type="eggNOG" id="ENOG5033XSC">
    <property type="taxonomic scope" value="Bacteria"/>
</dbReference>
<evidence type="ECO:0000313" key="1">
    <source>
        <dbReference type="EMBL" id="EAY31262.1"/>
    </source>
</evidence>
<dbReference type="AlphaFoldDB" id="A1ZDV4"/>
<evidence type="ECO:0000313" key="2">
    <source>
        <dbReference type="Proteomes" id="UP000004095"/>
    </source>
</evidence>
<dbReference type="EMBL" id="AAWS01000003">
    <property type="protein sequence ID" value="EAY31262.1"/>
    <property type="molecule type" value="Genomic_DNA"/>
</dbReference>
<keyword evidence="2" id="KW-1185">Reference proteome</keyword>